<dbReference type="GO" id="GO:0004197">
    <property type="term" value="F:cysteine-type endopeptidase activity"/>
    <property type="evidence" value="ECO:0007669"/>
    <property type="project" value="InterPro"/>
</dbReference>
<dbReference type="GO" id="GO:0005737">
    <property type="term" value="C:cytoplasm"/>
    <property type="evidence" value="ECO:0007669"/>
    <property type="project" value="TreeGrafter"/>
</dbReference>
<dbReference type="SUPFAM" id="SSF52129">
    <property type="entry name" value="Caspase-like"/>
    <property type="match status" value="1"/>
</dbReference>
<reference evidence="3 4" key="1">
    <citation type="submission" date="2016-10" db="EMBL/GenBank/DDBJ databases">
        <authorList>
            <person name="de Groot N.N."/>
        </authorList>
    </citation>
    <scope>NUCLEOTIDE SEQUENCE [LARGE SCALE GENOMIC DNA]</scope>
    <source>
        <strain evidence="3 4">RK1</strain>
    </source>
</reference>
<dbReference type="RefSeq" id="WP_090626022.1">
    <property type="nucleotide sequence ID" value="NZ_FOQO01000003.1"/>
</dbReference>
<evidence type="ECO:0000313" key="3">
    <source>
        <dbReference type="EMBL" id="SFI30914.1"/>
    </source>
</evidence>
<keyword evidence="4" id="KW-1185">Reference proteome</keyword>
<dbReference type="PANTHER" id="PTHR48104:SF30">
    <property type="entry name" value="METACASPASE-1"/>
    <property type="match status" value="1"/>
</dbReference>
<feature type="domain" description="Peptidase C14 caspase" evidence="2">
    <location>
        <begin position="21"/>
        <end position="279"/>
    </location>
</feature>
<evidence type="ECO:0000313" key="4">
    <source>
        <dbReference type="Proteomes" id="UP000198670"/>
    </source>
</evidence>
<sequence>MKKIFLFLITASLLFQVGFAKKRALIIAIGAYPAKTGWSAISSVNDVALIQQALAKQGFADADMVILTDEQATKEGIIRAMAQLQATAEEGDIVVIHYSGHGQQIFDDNGDEIDGKDESIVPYDAFAKYTHNYAGQNHIRDDELGNIIANFRNKLGKDGQLLFIMDSCHSGSTTRGAKARGGQATFAPPNWTPQEADKTKGSGLIERTRVTPEASPFVMISGASADELNYEYQGCGSLSYAFSKAMTDLGSDFTFRQLFSSIAANMNVISPKQTPTIEGDIDYLLFKGEYVKQQPYFTLNRIVQPDVIQVAGGQLQRLFKQTSVFVLPAGTTTADPDKVVAKGTITNAKFNEAVVKLDRPLEDPNEKNYWVFVDQPAYGDIAIQVYLHPSVDDASVKTAISAFLSENHLGKIVTDTLEADVIVEKRANAYQLTVAQGESAFNEAESSRGEDLAAEINEKLFNFAQGQYLKKLSLKNYEYEFEFKLIPIDYDVELGISGDLKPDTALVNEAGIFEVDPESDYVVLQVTNKSDRPLYFSIIEINTKGEIASFMPNDNCPLTDEERRIAPGQTMTFSDCVFSFGPPYERLILKGFATSTPINFQSTVATRGEGTRSANQHPLERFIQQSYTQSRGSSSTSVTGKVDGYSSEFVYEIVKR</sequence>
<evidence type="ECO:0000256" key="1">
    <source>
        <dbReference type="SAM" id="MobiDB-lite"/>
    </source>
</evidence>
<gene>
    <name evidence="3" type="ORF">SAMN05444682_103228</name>
</gene>
<dbReference type="Proteomes" id="UP000198670">
    <property type="component" value="Unassembled WGS sequence"/>
</dbReference>
<dbReference type="PANTHER" id="PTHR48104">
    <property type="entry name" value="METACASPASE-4"/>
    <property type="match status" value="1"/>
</dbReference>
<dbReference type="Gene3D" id="3.40.50.1460">
    <property type="match status" value="1"/>
</dbReference>
<protein>
    <submittedName>
        <fullName evidence="3">Caspase domain-containing protein</fullName>
    </submittedName>
</protein>
<dbReference type="AlphaFoldDB" id="A0A1I3H5E1"/>
<dbReference type="InterPro" id="IPR050452">
    <property type="entry name" value="Metacaspase"/>
</dbReference>
<dbReference type="GO" id="GO:0006508">
    <property type="term" value="P:proteolysis"/>
    <property type="evidence" value="ECO:0007669"/>
    <property type="project" value="InterPro"/>
</dbReference>
<dbReference type="OrthoDB" id="1491023at2"/>
<evidence type="ECO:0000259" key="2">
    <source>
        <dbReference type="Pfam" id="PF00656"/>
    </source>
</evidence>
<dbReference type="STRING" id="1477437.SAMN05444682_103228"/>
<name>A0A1I3H5E1_9SPHI</name>
<accession>A0A1I3H5E1</accession>
<organism evidence="3 4">
    <name type="scientific">Parapedobacter indicus</name>
    <dbReference type="NCBI Taxonomy" id="1477437"/>
    <lineage>
        <taxon>Bacteria</taxon>
        <taxon>Pseudomonadati</taxon>
        <taxon>Bacteroidota</taxon>
        <taxon>Sphingobacteriia</taxon>
        <taxon>Sphingobacteriales</taxon>
        <taxon>Sphingobacteriaceae</taxon>
        <taxon>Parapedobacter</taxon>
    </lineage>
</organism>
<proteinExistence type="predicted"/>
<dbReference type="InterPro" id="IPR029030">
    <property type="entry name" value="Caspase-like_dom_sf"/>
</dbReference>
<dbReference type="EMBL" id="FOQO01000003">
    <property type="protein sequence ID" value="SFI30914.1"/>
    <property type="molecule type" value="Genomic_DNA"/>
</dbReference>
<dbReference type="InterPro" id="IPR011600">
    <property type="entry name" value="Pept_C14_caspase"/>
</dbReference>
<dbReference type="Pfam" id="PF00656">
    <property type="entry name" value="Peptidase_C14"/>
    <property type="match status" value="1"/>
</dbReference>
<feature type="region of interest" description="Disordered" evidence="1">
    <location>
        <begin position="174"/>
        <end position="200"/>
    </location>
</feature>